<accession>H0E0M4</accession>
<feature type="signal peptide" evidence="2">
    <location>
        <begin position="1"/>
        <end position="30"/>
    </location>
</feature>
<dbReference type="InterPro" id="IPR038081">
    <property type="entry name" value="CalX-like_sf"/>
</dbReference>
<evidence type="ECO:0000256" key="1">
    <source>
        <dbReference type="SAM" id="MobiDB-lite"/>
    </source>
</evidence>
<dbReference type="EMBL" id="AGUD01000011">
    <property type="protein sequence ID" value="EHN12758.1"/>
    <property type="molecule type" value="Genomic_DNA"/>
</dbReference>
<proteinExistence type="predicted"/>
<organism evidence="3 4">
    <name type="scientific">Patulibacter medicamentivorans</name>
    <dbReference type="NCBI Taxonomy" id="1097667"/>
    <lineage>
        <taxon>Bacteria</taxon>
        <taxon>Bacillati</taxon>
        <taxon>Actinomycetota</taxon>
        <taxon>Thermoleophilia</taxon>
        <taxon>Solirubrobacterales</taxon>
        <taxon>Patulibacteraceae</taxon>
        <taxon>Patulibacter</taxon>
    </lineage>
</organism>
<evidence type="ECO:0000313" key="4">
    <source>
        <dbReference type="Proteomes" id="UP000005143"/>
    </source>
</evidence>
<keyword evidence="2" id="KW-0732">Signal</keyword>
<feature type="chain" id="PRO_5003531954" evidence="2">
    <location>
        <begin position="31"/>
        <end position="326"/>
    </location>
</feature>
<gene>
    <name evidence="3" type="ORF">PAI11_03320</name>
</gene>
<dbReference type="RefSeq" id="WP_007570172.1">
    <property type="nucleotide sequence ID" value="NZ_AGUD01000011.1"/>
</dbReference>
<keyword evidence="4" id="KW-1185">Reference proteome</keyword>
<evidence type="ECO:0000256" key="2">
    <source>
        <dbReference type="SAM" id="SignalP"/>
    </source>
</evidence>
<evidence type="ECO:0000313" key="3">
    <source>
        <dbReference type="EMBL" id="EHN12758.1"/>
    </source>
</evidence>
<protein>
    <submittedName>
        <fullName evidence="3">Uncharacterized protein</fullName>
    </submittedName>
</protein>
<feature type="compositionally biased region" description="Basic and acidic residues" evidence="1">
    <location>
        <begin position="161"/>
        <end position="171"/>
    </location>
</feature>
<sequence>MSITSSRSKLAVLAVAIASAGAALPTIASADSDAIRPTRVANWTLTEGQAATLRVKLTCERGYTPCTFLVDGIGLTAKRSDDFTARTKPARSKLKIRRGGRSMIATVSFTAVDDAVCEGTETARVRVIKRTRGAGSRRDYGNVTIADDDCDTPPTPGPRPDPTDPKPDPKPDPSQPFPADSGSPTVTTTALTNGTLGECTTPQWIGARATDGVDGWFNRGCAVKVTCPTTARVCSARAESRHSLERAIDGERVSLNSRITAFSASGVAFWFRDQSSAGAGFTRNEDPGVMIRGGESARVECNGVRIAPTAPNRSQIGCSLSVERVS</sequence>
<reference evidence="3 4" key="1">
    <citation type="journal article" date="2013" name="Biodegradation">
        <title>Quantitative proteomic analysis of ibuprofen-degrading Patulibacter sp. strain I11.</title>
        <authorList>
            <person name="Almeida B."/>
            <person name="Kjeldal H."/>
            <person name="Lolas I."/>
            <person name="Knudsen A.D."/>
            <person name="Carvalho G."/>
            <person name="Nielsen K.L."/>
            <person name="Barreto Crespo M.T."/>
            <person name="Stensballe A."/>
            <person name="Nielsen J.L."/>
        </authorList>
    </citation>
    <scope>NUCLEOTIDE SEQUENCE [LARGE SCALE GENOMIC DNA]</scope>
    <source>
        <strain evidence="3 4">I11</strain>
    </source>
</reference>
<comment type="caution">
    <text evidence="3">The sequence shown here is derived from an EMBL/GenBank/DDBJ whole genome shotgun (WGS) entry which is preliminary data.</text>
</comment>
<name>H0E0M4_9ACTN</name>
<dbReference type="Gene3D" id="2.60.40.2030">
    <property type="match status" value="1"/>
</dbReference>
<dbReference type="OrthoDB" id="9824059at2"/>
<feature type="compositionally biased region" description="Low complexity" evidence="1">
    <location>
        <begin position="177"/>
        <end position="187"/>
    </location>
</feature>
<feature type="region of interest" description="Disordered" evidence="1">
    <location>
        <begin position="132"/>
        <end position="187"/>
    </location>
</feature>
<dbReference type="Proteomes" id="UP000005143">
    <property type="component" value="Unassembled WGS sequence"/>
</dbReference>
<dbReference type="AlphaFoldDB" id="H0E0M4"/>
<dbReference type="SUPFAM" id="SSF141072">
    <property type="entry name" value="CalX-like"/>
    <property type="match status" value="1"/>
</dbReference>